<dbReference type="PANTHER" id="PTHR21089:SF9">
    <property type="entry name" value="SHIKIMATE DEHYDROGENASE-LIKE PROTEIN HI_0607"/>
    <property type="match status" value="1"/>
</dbReference>
<dbReference type="InterPro" id="IPR046346">
    <property type="entry name" value="Aminoacid_DH-like_N_sf"/>
</dbReference>
<gene>
    <name evidence="3" type="ORF">SAMN04488056_102281</name>
</gene>
<reference evidence="3 4" key="1">
    <citation type="submission" date="2016-10" db="EMBL/GenBank/DDBJ databases">
        <authorList>
            <person name="de Groot N.N."/>
        </authorList>
    </citation>
    <scope>NUCLEOTIDE SEQUENCE [LARGE SCALE GENOMIC DNA]</scope>
    <source>
        <strain evidence="3 4">CGMCC 1.9157</strain>
    </source>
</reference>
<dbReference type="GO" id="GO:0005829">
    <property type="term" value="C:cytosol"/>
    <property type="evidence" value="ECO:0007669"/>
    <property type="project" value="TreeGrafter"/>
</dbReference>
<dbReference type="GO" id="GO:0019632">
    <property type="term" value="P:shikimate metabolic process"/>
    <property type="evidence" value="ECO:0007669"/>
    <property type="project" value="TreeGrafter"/>
</dbReference>
<keyword evidence="4" id="KW-1185">Reference proteome</keyword>
<keyword evidence="1" id="KW-0560">Oxidoreductase</keyword>
<evidence type="ECO:0000259" key="2">
    <source>
        <dbReference type="Pfam" id="PF08501"/>
    </source>
</evidence>
<accession>A0A1I5CMK5</accession>
<dbReference type="InterPro" id="IPR036291">
    <property type="entry name" value="NAD(P)-bd_dom_sf"/>
</dbReference>
<dbReference type="Proteomes" id="UP000199236">
    <property type="component" value="Unassembled WGS sequence"/>
</dbReference>
<dbReference type="RefSeq" id="WP_090069577.1">
    <property type="nucleotide sequence ID" value="NZ_FOVR01000002.1"/>
</dbReference>
<protein>
    <submittedName>
        <fullName evidence="3">Shikimate dehydrogenase</fullName>
    </submittedName>
</protein>
<dbReference type="GO" id="GO:0004764">
    <property type="term" value="F:shikimate 3-dehydrogenase (NADP+) activity"/>
    <property type="evidence" value="ECO:0007669"/>
    <property type="project" value="InterPro"/>
</dbReference>
<dbReference type="SUPFAM" id="SSF51735">
    <property type="entry name" value="NAD(P)-binding Rossmann-fold domains"/>
    <property type="match status" value="1"/>
</dbReference>
<dbReference type="STRING" id="655353.SAMN04488056_102281"/>
<evidence type="ECO:0000313" key="4">
    <source>
        <dbReference type="Proteomes" id="UP000199236"/>
    </source>
</evidence>
<dbReference type="InterPro" id="IPR013708">
    <property type="entry name" value="Shikimate_DH-bd_N"/>
</dbReference>
<dbReference type="SUPFAM" id="SSF53223">
    <property type="entry name" value="Aminoacid dehydrogenase-like, N-terminal domain"/>
    <property type="match status" value="1"/>
</dbReference>
<dbReference type="GO" id="GO:0050661">
    <property type="term" value="F:NADP binding"/>
    <property type="evidence" value="ECO:0007669"/>
    <property type="project" value="TreeGrafter"/>
</dbReference>
<feature type="domain" description="Shikimate dehydrogenase substrate binding N-terminal" evidence="2">
    <location>
        <begin position="29"/>
        <end position="97"/>
    </location>
</feature>
<dbReference type="AlphaFoldDB" id="A0A1I5CMK5"/>
<dbReference type="Gene3D" id="3.40.50.720">
    <property type="entry name" value="NAD(P)-binding Rossmann-like Domain"/>
    <property type="match status" value="1"/>
</dbReference>
<evidence type="ECO:0000313" key="3">
    <source>
        <dbReference type="EMBL" id="SFN88143.1"/>
    </source>
</evidence>
<name>A0A1I5CMK5_9HYPH</name>
<dbReference type="CDD" id="cd01065">
    <property type="entry name" value="NAD_bind_Shikimate_DH"/>
    <property type="match status" value="1"/>
</dbReference>
<evidence type="ECO:0000256" key="1">
    <source>
        <dbReference type="ARBA" id="ARBA00023002"/>
    </source>
</evidence>
<dbReference type="OrthoDB" id="9792692at2"/>
<dbReference type="InterPro" id="IPR022893">
    <property type="entry name" value="Shikimate_DH_fam"/>
</dbReference>
<dbReference type="PANTHER" id="PTHR21089">
    <property type="entry name" value="SHIKIMATE DEHYDROGENASE"/>
    <property type="match status" value="1"/>
</dbReference>
<dbReference type="GO" id="GO:0009423">
    <property type="term" value="P:chorismate biosynthetic process"/>
    <property type="evidence" value="ECO:0007669"/>
    <property type="project" value="TreeGrafter"/>
</dbReference>
<sequence>MTSTQKPLIGPKTRLCMSLSARPSPFGTRFHNKMYEELGLDFVYKAFSTTDLPAAIGGVRALGIRGCAISMPFKEDVIPLLDALEDSASAIDSVNTIVNDDGHLTGYNTDYIAIYDLLAAAKIDPSTPFLLRGSGGMAKAVAAALKNSGHEKGTIVARNEKTGPALADLYGFDWAPTTDGLTAPLIINVTPMGMQGPEAEMLAFDEEIIKASDYVFDVVAMPAETPLMQTAEKHGKTCISGAEVIVLQAVEQFELYTGIRPERALIEKASAFSHAVAREERLQSLK</sequence>
<dbReference type="NCBIfam" id="NF009202">
    <property type="entry name" value="PRK12550.1"/>
    <property type="match status" value="1"/>
</dbReference>
<dbReference type="EMBL" id="FOVR01000002">
    <property type="protein sequence ID" value="SFN88143.1"/>
    <property type="molecule type" value="Genomic_DNA"/>
</dbReference>
<dbReference type="Pfam" id="PF08501">
    <property type="entry name" value="Shikimate_dh_N"/>
    <property type="match status" value="1"/>
</dbReference>
<organism evidence="3 4">
    <name type="scientific">Cohaesibacter marisflavi</name>
    <dbReference type="NCBI Taxonomy" id="655353"/>
    <lineage>
        <taxon>Bacteria</taxon>
        <taxon>Pseudomonadati</taxon>
        <taxon>Pseudomonadota</taxon>
        <taxon>Alphaproteobacteria</taxon>
        <taxon>Hyphomicrobiales</taxon>
        <taxon>Cohaesibacteraceae</taxon>
    </lineage>
</organism>
<proteinExistence type="predicted"/>
<dbReference type="Gene3D" id="3.40.50.10860">
    <property type="entry name" value="Leucine Dehydrogenase, chain A, domain 1"/>
    <property type="match status" value="1"/>
</dbReference>